<dbReference type="AlphaFoldDB" id="A0A484IC96"/>
<name>A0A484IC96_9ARCH</name>
<dbReference type="KEGG" id="nfn:NFRAN_0968"/>
<keyword evidence="2" id="KW-1185">Reference proteome</keyword>
<evidence type="ECO:0000313" key="1">
    <source>
        <dbReference type="EMBL" id="VFJ13290.1"/>
    </source>
</evidence>
<protein>
    <submittedName>
        <fullName evidence="1">Uncharacterized protein</fullName>
    </submittedName>
</protein>
<reference evidence="1 2" key="1">
    <citation type="submission" date="2019-02" db="EMBL/GenBank/DDBJ databases">
        <authorList>
            <person name="Lehtovirta-Morley E L."/>
        </authorList>
    </citation>
    <scope>NUCLEOTIDE SEQUENCE [LARGE SCALE GENOMIC DNA]</scope>
    <source>
        <strain evidence="1">NFRAN1</strain>
    </source>
</reference>
<accession>A0A484IC96</accession>
<dbReference type="Proteomes" id="UP000294299">
    <property type="component" value="Chromosome NFRAN"/>
</dbReference>
<sequence length="84" mass="9314">MYLSHELQYPGQPDRVAIEHVLKIMETSIDKVARKFGNMNVGPIVIDELLKDGDTIGHTLQVIHTPVIHGAIFVCMIESVESSS</sequence>
<gene>
    <name evidence="1" type="ORF">NFRAN_0968</name>
</gene>
<dbReference type="EMBL" id="LR216287">
    <property type="protein sequence ID" value="VFJ13290.1"/>
    <property type="molecule type" value="Genomic_DNA"/>
</dbReference>
<organism evidence="1 2">
    <name type="scientific">Candidatus Nitrosocosmicus franklandianus</name>
    <dbReference type="NCBI Taxonomy" id="1798806"/>
    <lineage>
        <taxon>Archaea</taxon>
        <taxon>Nitrososphaerota</taxon>
        <taxon>Nitrososphaeria</taxon>
        <taxon>Nitrososphaerales</taxon>
        <taxon>Nitrososphaeraceae</taxon>
        <taxon>Candidatus Nitrosocosmicus</taxon>
    </lineage>
</organism>
<evidence type="ECO:0000313" key="2">
    <source>
        <dbReference type="Proteomes" id="UP000294299"/>
    </source>
</evidence>
<proteinExistence type="predicted"/>